<feature type="transmembrane region" description="Helical" evidence="1">
    <location>
        <begin position="41"/>
        <end position="59"/>
    </location>
</feature>
<organism evidence="3 4">
    <name type="scientific">Dyadobacter jiangsuensis</name>
    <dbReference type="NCBI Taxonomy" id="1591085"/>
    <lineage>
        <taxon>Bacteria</taxon>
        <taxon>Pseudomonadati</taxon>
        <taxon>Bacteroidota</taxon>
        <taxon>Cytophagia</taxon>
        <taxon>Cytophagales</taxon>
        <taxon>Spirosomataceae</taxon>
        <taxon>Dyadobacter</taxon>
    </lineage>
</organism>
<dbReference type="PANTHER" id="PTHR34220">
    <property type="entry name" value="SENSOR HISTIDINE KINASE YPDA"/>
    <property type="match status" value="1"/>
</dbReference>
<reference evidence="3 4" key="1">
    <citation type="submission" date="2018-03" db="EMBL/GenBank/DDBJ databases">
        <title>Genomic Encyclopedia of Archaeal and Bacterial Type Strains, Phase II (KMG-II): from individual species to whole genera.</title>
        <authorList>
            <person name="Goeker M."/>
        </authorList>
    </citation>
    <scope>NUCLEOTIDE SEQUENCE [LARGE SCALE GENOMIC DNA]</scope>
    <source>
        <strain evidence="3 4">DSM 29057</strain>
    </source>
</reference>
<dbReference type="AlphaFoldDB" id="A0A2P8GBA9"/>
<keyword evidence="3" id="KW-0418">Kinase</keyword>
<keyword evidence="1" id="KW-0812">Transmembrane</keyword>
<evidence type="ECO:0000313" key="4">
    <source>
        <dbReference type="Proteomes" id="UP000241964"/>
    </source>
</evidence>
<gene>
    <name evidence="3" type="ORF">CLV60_103127</name>
</gene>
<dbReference type="RefSeq" id="WP_106594945.1">
    <property type="nucleotide sequence ID" value="NZ_PYAS01000003.1"/>
</dbReference>
<evidence type="ECO:0000259" key="2">
    <source>
        <dbReference type="Pfam" id="PF06580"/>
    </source>
</evidence>
<keyword evidence="1" id="KW-0472">Membrane</keyword>
<sequence>MTRENTKGGVVVAMHLLAWALLGFVLVFYQPLSWGVSLPAVFWVKQFLNFGLLVALFYFNSHYLVPNYLLKNRIFVFILWVIALVVLMLAVSKIADQQLEIRRHMEHIMPRPRHRGGPPKPRHIIDGILLMTTLLVIGVSTSMAVIQRWQADARLRDAVEKQNITSELALLKAQINPHFFFNTLNNIYALSYTNVEESREATLTLSRMMRYLLYETQQDVAPLSREFAFIDDYIELMKLRVQSSSHVQYTRDEPVPDFPIAPMLLLPFIENAFKHGINASQESEIRIHAGLLNGALKLHVANHIFPAQNVAGTESGGIGLTNTRRRLDLLYPEKHRLEIHTDERANTYTVDLTINLT</sequence>
<proteinExistence type="predicted"/>
<name>A0A2P8GBA9_9BACT</name>
<feature type="transmembrane region" description="Helical" evidence="1">
    <location>
        <begin position="74"/>
        <end position="95"/>
    </location>
</feature>
<keyword evidence="1" id="KW-1133">Transmembrane helix</keyword>
<feature type="transmembrane region" description="Helical" evidence="1">
    <location>
        <begin position="124"/>
        <end position="146"/>
    </location>
</feature>
<dbReference type="InterPro" id="IPR010559">
    <property type="entry name" value="Sig_transdc_His_kin_internal"/>
</dbReference>
<evidence type="ECO:0000313" key="3">
    <source>
        <dbReference type="EMBL" id="PSL31261.1"/>
    </source>
</evidence>
<feature type="domain" description="Signal transduction histidine kinase internal region" evidence="2">
    <location>
        <begin position="167"/>
        <end position="242"/>
    </location>
</feature>
<dbReference type="InterPro" id="IPR036890">
    <property type="entry name" value="HATPase_C_sf"/>
</dbReference>
<accession>A0A2P8GBA9</accession>
<dbReference type="Proteomes" id="UP000241964">
    <property type="component" value="Unassembled WGS sequence"/>
</dbReference>
<protein>
    <submittedName>
        <fullName evidence="3">Histidine kinase</fullName>
    </submittedName>
</protein>
<dbReference type="Gene3D" id="3.30.565.10">
    <property type="entry name" value="Histidine kinase-like ATPase, C-terminal domain"/>
    <property type="match status" value="1"/>
</dbReference>
<comment type="caution">
    <text evidence="3">The sequence shown here is derived from an EMBL/GenBank/DDBJ whole genome shotgun (WGS) entry which is preliminary data.</text>
</comment>
<keyword evidence="3" id="KW-0808">Transferase</keyword>
<dbReference type="OrthoDB" id="9792992at2"/>
<feature type="transmembrane region" description="Helical" evidence="1">
    <location>
        <begin position="12"/>
        <end position="29"/>
    </location>
</feature>
<dbReference type="GO" id="GO:0016020">
    <property type="term" value="C:membrane"/>
    <property type="evidence" value="ECO:0007669"/>
    <property type="project" value="InterPro"/>
</dbReference>
<dbReference type="GO" id="GO:0000155">
    <property type="term" value="F:phosphorelay sensor kinase activity"/>
    <property type="evidence" value="ECO:0007669"/>
    <property type="project" value="InterPro"/>
</dbReference>
<dbReference type="SUPFAM" id="SSF55874">
    <property type="entry name" value="ATPase domain of HSP90 chaperone/DNA topoisomerase II/histidine kinase"/>
    <property type="match status" value="1"/>
</dbReference>
<dbReference type="InterPro" id="IPR050640">
    <property type="entry name" value="Bact_2-comp_sensor_kinase"/>
</dbReference>
<dbReference type="EMBL" id="PYAS01000003">
    <property type="protein sequence ID" value="PSL31261.1"/>
    <property type="molecule type" value="Genomic_DNA"/>
</dbReference>
<dbReference type="Pfam" id="PF06580">
    <property type="entry name" value="His_kinase"/>
    <property type="match status" value="1"/>
</dbReference>
<evidence type="ECO:0000256" key="1">
    <source>
        <dbReference type="SAM" id="Phobius"/>
    </source>
</evidence>
<dbReference type="PANTHER" id="PTHR34220:SF7">
    <property type="entry name" value="SENSOR HISTIDINE KINASE YPDA"/>
    <property type="match status" value="1"/>
</dbReference>
<keyword evidence="4" id="KW-1185">Reference proteome</keyword>